<evidence type="ECO:0000313" key="2">
    <source>
        <dbReference type="EMBL" id="KAL3725839.1"/>
    </source>
</evidence>
<dbReference type="Pfam" id="PF07714">
    <property type="entry name" value="PK_Tyr_Ser-Thr"/>
    <property type="match status" value="1"/>
</dbReference>
<feature type="domain" description="Protein kinase" evidence="1">
    <location>
        <begin position="56"/>
        <end position="314"/>
    </location>
</feature>
<dbReference type="PRINTS" id="PR00109">
    <property type="entry name" value="TYRKINASE"/>
</dbReference>
<dbReference type="InterPro" id="IPR001245">
    <property type="entry name" value="Ser-Thr/Tyr_kinase_cat_dom"/>
</dbReference>
<reference evidence="2 3" key="1">
    <citation type="submission" date="2024-11" db="EMBL/GenBank/DDBJ databases">
        <title>Chromosome-level genome assembly of Eucalyptus globulus Labill. provides insights into its genome evolution.</title>
        <authorList>
            <person name="Li X."/>
        </authorList>
    </citation>
    <scope>NUCLEOTIDE SEQUENCE [LARGE SCALE GENOMIC DNA]</scope>
    <source>
        <strain evidence="2">CL2024</strain>
        <tissue evidence="2">Fresh tender leaves</tissue>
    </source>
</reference>
<accession>A0ABD3JEW3</accession>
<dbReference type="EMBL" id="JBJKBG010000008">
    <property type="protein sequence ID" value="KAL3725839.1"/>
    <property type="molecule type" value="Genomic_DNA"/>
</dbReference>
<proteinExistence type="predicted"/>
<keyword evidence="3" id="KW-1185">Reference proteome</keyword>
<dbReference type="Proteomes" id="UP001634007">
    <property type="component" value="Unassembled WGS sequence"/>
</dbReference>
<gene>
    <name evidence="2" type="ORF">ACJRO7_030815</name>
</gene>
<dbReference type="CDD" id="cd13999">
    <property type="entry name" value="STKc_MAP3K-like"/>
    <property type="match status" value="1"/>
</dbReference>
<dbReference type="InterPro" id="IPR051681">
    <property type="entry name" value="Ser/Thr_Kinases-Pseudokinases"/>
</dbReference>
<dbReference type="SUPFAM" id="SSF56112">
    <property type="entry name" value="Protein kinase-like (PK-like)"/>
    <property type="match status" value="1"/>
</dbReference>
<comment type="caution">
    <text evidence="2">The sequence shown here is derived from an EMBL/GenBank/DDBJ whole genome shotgun (WGS) entry which is preliminary data.</text>
</comment>
<dbReference type="PROSITE" id="PS50011">
    <property type="entry name" value="PROTEIN_KINASE_DOM"/>
    <property type="match status" value="1"/>
</dbReference>
<dbReference type="PANTHER" id="PTHR44329:SF84">
    <property type="entry name" value="PROTEIN KINASE LIKE PROTEIN"/>
    <property type="match status" value="1"/>
</dbReference>
<sequence>MEHQDSERVSLSSLHYGSSGEEFLNFSGFRSDNGDGEFSVNLVEIDESLLIDSSEVYIGRMIGGGGRSAVYEGLYDSRSVAVKIMQPCGESMTNQDYKERFRREVMLLSRATHQNIVKFVGASVKPVMTIVTELMTHGNLHKHLSSIRPAKLDLKLSIGYTLDIARAMEYLHANNIIHRDLKPSNLLLTEDKQHLKLADFGLSREEVSTEMTGEIGTYRWMAPELCSIEPCPRGTRTRYDHKVDVYSFSLILWELLTNKTPFHGRDPILATFDTCRNIRPSVDSIPEEFIPLLESCWAQDPSRRPEFTEITGFLSGVLDKLTSEEEVEPAEEADEEEPEDIEQAMIVAAPKEAKHKKSNFLSRVRGCFCGRTRKVAK</sequence>
<name>A0ABD3JEW3_EUCGL</name>
<dbReference type="AlphaFoldDB" id="A0ABD3JEW3"/>
<organism evidence="2 3">
    <name type="scientific">Eucalyptus globulus</name>
    <name type="common">Tasmanian blue gum</name>
    <dbReference type="NCBI Taxonomy" id="34317"/>
    <lineage>
        <taxon>Eukaryota</taxon>
        <taxon>Viridiplantae</taxon>
        <taxon>Streptophyta</taxon>
        <taxon>Embryophyta</taxon>
        <taxon>Tracheophyta</taxon>
        <taxon>Spermatophyta</taxon>
        <taxon>Magnoliopsida</taxon>
        <taxon>eudicotyledons</taxon>
        <taxon>Gunneridae</taxon>
        <taxon>Pentapetalae</taxon>
        <taxon>rosids</taxon>
        <taxon>malvids</taxon>
        <taxon>Myrtales</taxon>
        <taxon>Myrtaceae</taxon>
        <taxon>Myrtoideae</taxon>
        <taxon>Eucalypteae</taxon>
        <taxon>Eucalyptus</taxon>
    </lineage>
</organism>
<dbReference type="Gene3D" id="1.10.510.10">
    <property type="entry name" value="Transferase(Phosphotransferase) domain 1"/>
    <property type="match status" value="1"/>
</dbReference>
<dbReference type="SMART" id="SM00220">
    <property type="entry name" value="S_TKc"/>
    <property type="match status" value="1"/>
</dbReference>
<evidence type="ECO:0000313" key="3">
    <source>
        <dbReference type="Proteomes" id="UP001634007"/>
    </source>
</evidence>
<protein>
    <recommendedName>
        <fullName evidence="1">Protein kinase domain-containing protein</fullName>
    </recommendedName>
</protein>
<dbReference type="Gene3D" id="3.30.200.20">
    <property type="entry name" value="Phosphorylase Kinase, domain 1"/>
    <property type="match status" value="1"/>
</dbReference>
<dbReference type="PANTHER" id="PTHR44329">
    <property type="entry name" value="SERINE/THREONINE-PROTEIN KINASE TNNI3K-RELATED"/>
    <property type="match status" value="1"/>
</dbReference>
<dbReference type="InterPro" id="IPR008271">
    <property type="entry name" value="Ser/Thr_kinase_AS"/>
</dbReference>
<evidence type="ECO:0000259" key="1">
    <source>
        <dbReference type="PROSITE" id="PS50011"/>
    </source>
</evidence>
<dbReference type="PROSITE" id="PS00108">
    <property type="entry name" value="PROTEIN_KINASE_ST"/>
    <property type="match status" value="1"/>
</dbReference>
<dbReference type="InterPro" id="IPR011009">
    <property type="entry name" value="Kinase-like_dom_sf"/>
</dbReference>
<dbReference type="InterPro" id="IPR000719">
    <property type="entry name" value="Prot_kinase_dom"/>
</dbReference>